<dbReference type="InterPro" id="IPR045336">
    <property type="entry name" value="MmgE_PrpD_N"/>
</dbReference>
<evidence type="ECO:0000259" key="2">
    <source>
        <dbReference type="Pfam" id="PF03972"/>
    </source>
</evidence>
<dbReference type="EMBL" id="JASNJE010000006">
    <property type="protein sequence ID" value="MDK3072839.1"/>
    <property type="molecule type" value="Genomic_DNA"/>
</dbReference>
<comment type="similarity">
    <text evidence="1">Belongs to the PrpD family.</text>
</comment>
<evidence type="ECO:0000259" key="3">
    <source>
        <dbReference type="Pfam" id="PF19305"/>
    </source>
</evidence>
<protein>
    <submittedName>
        <fullName evidence="4">MmgE/PrpD family protein</fullName>
    </submittedName>
</protein>
<dbReference type="PANTHER" id="PTHR16943:SF8">
    <property type="entry name" value="2-METHYLCITRATE DEHYDRATASE"/>
    <property type="match status" value="1"/>
</dbReference>
<organism evidence="4 5">
    <name type="scientific">Sedimentitalea xiamensis</name>
    <dbReference type="NCBI Taxonomy" id="3050037"/>
    <lineage>
        <taxon>Bacteria</taxon>
        <taxon>Pseudomonadati</taxon>
        <taxon>Pseudomonadota</taxon>
        <taxon>Alphaproteobacteria</taxon>
        <taxon>Rhodobacterales</taxon>
        <taxon>Paracoccaceae</taxon>
        <taxon>Sedimentitalea</taxon>
    </lineage>
</organism>
<evidence type="ECO:0000313" key="5">
    <source>
        <dbReference type="Proteomes" id="UP001227126"/>
    </source>
</evidence>
<dbReference type="Proteomes" id="UP001227126">
    <property type="component" value="Unassembled WGS sequence"/>
</dbReference>
<dbReference type="PANTHER" id="PTHR16943">
    <property type="entry name" value="2-METHYLCITRATE DEHYDRATASE-RELATED"/>
    <property type="match status" value="1"/>
</dbReference>
<comment type="caution">
    <text evidence="4">The sequence shown here is derived from an EMBL/GenBank/DDBJ whole genome shotgun (WGS) entry which is preliminary data.</text>
</comment>
<dbReference type="InterPro" id="IPR042183">
    <property type="entry name" value="MmgE/PrpD_sf_1"/>
</dbReference>
<dbReference type="RefSeq" id="WP_284484781.1">
    <property type="nucleotide sequence ID" value="NZ_JASNJE010000006.1"/>
</dbReference>
<dbReference type="Pfam" id="PF19305">
    <property type="entry name" value="MmgE_PrpD_C"/>
    <property type="match status" value="1"/>
</dbReference>
<dbReference type="Gene3D" id="1.10.4100.10">
    <property type="entry name" value="2-methylcitrate dehydratase PrpD"/>
    <property type="match status" value="1"/>
</dbReference>
<dbReference type="SUPFAM" id="SSF103378">
    <property type="entry name" value="2-methylcitrate dehydratase PrpD"/>
    <property type="match status" value="1"/>
</dbReference>
<keyword evidence="5" id="KW-1185">Reference proteome</keyword>
<dbReference type="Pfam" id="PF03972">
    <property type="entry name" value="MmgE_PrpD_N"/>
    <property type="match status" value="1"/>
</dbReference>
<proteinExistence type="inferred from homology"/>
<evidence type="ECO:0000313" key="4">
    <source>
        <dbReference type="EMBL" id="MDK3072839.1"/>
    </source>
</evidence>
<reference evidence="4 5" key="1">
    <citation type="submission" date="2023-05" db="EMBL/GenBank/DDBJ databases">
        <title>Sedimentitalea sp. nov. JM2-8.</title>
        <authorList>
            <person name="Huang J."/>
        </authorList>
    </citation>
    <scope>NUCLEOTIDE SEQUENCE [LARGE SCALE GENOMIC DNA]</scope>
    <source>
        <strain evidence="4 5">JM2-8</strain>
    </source>
</reference>
<feature type="domain" description="MmgE/PrpD C-terminal" evidence="3">
    <location>
        <begin position="265"/>
        <end position="401"/>
    </location>
</feature>
<dbReference type="InterPro" id="IPR045337">
    <property type="entry name" value="MmgE_PrpD_C"/>
</dbReference>
<gene>
    <name evidence="4" type="ORF">QO034_06935</name>
</gene>
<evidence type="ECO:0000256" key="1">
    <source>
        <dbReference type="ARBA" id="ARBA00006174"/>
    </source>
</evidence>
<feature type="domain" description="MmgE/PrpD N-terminal" evidence="2">
    <location>
        <begin position="22"/>
        <end position="243"/>
    </location>
</feature>
<dbReference type="InterPro" id="IPR036148">
    <property type="entry name" value="MmgE/PrpD_sf"/>
</dbReference>
<dbReference type="Gene3D" id="3.30.1330.120">
    <property type="entry name" value="2-methylcitrate dehydratase PrpD"/>
    <property type="match status" value="1"/>
</dbReference>
<sequence>MTGPFSASLAGFATGPVQTTADARLVACLSALDWLAVGRAGAQEPVAAILRDLALDEAGAGQAHVFGMDQPVPVRMAALVNGTTSHALDYDDTHFAHIGHPSVAVFPAALATGELRDATLVDVIEAALVGMELSIRVGLWLGRDHYQTGFHQTATAGAFGAAAAAGRLAGLSPEAMRHALGLTATRAAGLKAQFGTMGKPYNAGLAASAGIESVQLVRRGFVANPDAMESGGGFGATHHGQAQTDAALDGLGGTWLFETVSHKFHACCHGLHAALEAGRDLDIGAPEIAEMRVRTHPRWMSVCNQPAPDTGLGAKFSYATVLAMQATGYDTARLDSYSDKACADPRIRDLRSRITVTADDSLTETQAVLSVLRRDGARLEASHDLDAPLSLDQREDRVRRKAGVLIGQERADLAWGQLRGGGSAAGFASLLCR</sequence>
<accession>A0ABT7FDE6</accession>
<name>A0ABT7FDE6_9RHOB</name>
<dbReference type="InterPro" id="IPR005656">
    <property type="entry name" value="MmgE_PrpD"/>
</dbReference>
<dbReference type="InterPro" id="IPR042188">
    <property type="entry name" value="MmgE/PrpD_sf_2"/>
</dbReference>